<dbReference type="EMBL" id="FN653059">
    <property type="protein sequence ID" value="CBY10528.1"/>
    <property type="molecule type" value="Genomic_DNA"/>
</dbReference>
<dbReference type="EMBL" id="FN656007">
    <property type="protein sequence ID" value="CBY40607.1"/>
    <property type="molecule type" value="Genomic_DNA"/>
</dbReference>
<dbReference type="InterPro" id="IPR036236">
    <property type="entry name" value="Znf_C2H2_sf"/>
</dbReference>
<name>E4XJ85_OIKDI</name>
<feature type="domain" description="U1-type" evidence="2">
    <location>
        <begin position="363"/>
        <end position="398"/>
    </location>
</feature>
<feature type="domain" description="U1-type" evidence="2">
    <location>
        <begin position="301"/>
        <end position="335"/>
    </location>
</feature>
<evidence type="ECO:0000313" key="4">
    <source>
        <dbReference type="EMBL" id="CBY40607.1"/>
    </source>
</evidence>
<dbReference type="Pfam" id="PF12874">
    <property type="entry name" value="zf-met"/>
    <property type="match status" value="2"/>
</dbReference>
<evidence type="ECO:0000313" key="3">
    <source>
        <dbReference type="EMBL" id="CBY10528.1"/>
    </source>
</evidence>
<dbReference type="Proteomes" id="UP000011014">
    <property type="component" value="Unassembled WGS sequence"/>
</dbReference>
<keyword evidence="5" id="KW-1185">Reference proteome</keyword>
<feature type="domain" description="U1-type" evidence="2">
    <location>
        <begin position="83"/>
        <end position="117"/>
    </location>
</feature>
<dbReference type="SMART" id="SM00451">
    <property type="entry name" value="ZnF_U1"/>
    <property type="match status" value="3"/>
</dbReference>
<evidence type="ECO:0000256" key="1">
    <source>
        <dbReference type="SAM" id="MobiDB-lite"/>
    </source>
</evidence>
<feature type="region of interest" description="Disordered" evidence="1">
    <location>
        <begin position="249"/>
        <end position="269"/>
    </location>
</feature>
<gene>
    <name evidence="3" type="ORF">GSOID_T00012673001</name>
    <name evidence="4" type="ORF">GSOID_T00022626001</name>
</gene>
<dbReference type="GO" id="GO:0003676">
    <property type="term" value="F:nucleic acid binding"/>
    <property type="evidence" value="ECO:0007669"/>
    <property type="project" value="InterPro"/>
</dbReference>
<dbReference type="GO" id="GO:0008270">
    <property type="term" value="F:zinc ion binding"/>
    <property type="evidence" value="ECO:0007669"/>
    <property type="project" value="InterPro"/>
</dbReference>
<dbReference type="PANTHER" id="PTHR46786:SF1">
    <property type="entry name" value="ZINC FINGER MATRIN-TYPE PROTEIN 3"/>
    <property type="match status" value="1"/>
</dbReference>
<dbReference type="InterPro" id="IPR013087">
    <property type="entry name" value="Znf_C2H2_type"/>
</dbReference>
<dbReference type="Proteomes" id="UP000001307">
    <property type="component" value="Unassembled WGS sequence"/>
</dbReference>
<dbReference type="SUPFAM" id="SSF57667">
    <property type="entry name" value="beta-beta-alpha zinc fingers"/>
    <property type="match status" value="2"/>
</dbReference>
<dbReference type="PANTHER" id="PTHR46786">
    <property type="entry name" value="ZINC FINGER MATRIN-TYPE PROTEIN 3"/>
    <property type="match status" value="1"/>
</dbReference>
<dbReference type="OrthoDB" id="434647at2759"/>
<organism evidence="3">
    <name type="scientific">Oikopleura dioica</name>
    <name type="common">Tunicate</name>
    <dbReference type="NCBI Taxonomy" id="34765"/>
    <lineage>
        <taxon>Eukaryota</taxon>
        <taxon>Metazoa</taxon>
        <taxon>Chordata</taxon>
        <taxon>Tunicata</taxon>
        <taxon>Appendicularia</taxon>
        <taxon>Copelata</taxon>
        <taxon>Oikopleuridae</taxon>
        <taxon>Oikopleura</taxon>
    </lineage>
</organism>
<dbReference type="InterPro" id="IPR003604">
    <property type="entry name" value="Matrin/U1-like-C_Znf_C2H2"/>
</dbReference>
<reference evidence="3" key="1">
    <citation type="journal article" date="2010" name="Science">
        <title>Plasticity of animal genome architecture unmasked by rapid evolution of a pelagic tunicate.</title>
        <authorList>
            <person name="Denoeud F."/>
            <person name="Henriet S."/>
            <person name="Mungpakdee S."/>
            <person name="Aury J.M."/>
            <person name="Da Silva C."/>
            <person name="Brinkmann H."/>
            <person name="Mikhaleva J."/>
            <person name="Olsen L.C."/>
            <person name="Jubin C."/>
            <person name="Canestro C."/>
            <person name="Bouquet J.M."/>
            <person name="Danks G."/>
            <person name="Poulain J."/>
            <person name="Campsteijn C."/>
            <person name="Adamski M."/>
            <person name="Cross I."/>
            <person name="Yadetie F."/>
            <person name="Muffato M."/>
            <person name="Louis A."/>
            <person name="Butcher S."/>
            <person name="Tsagkogeorga G."/>
            <person name="Konrad A."/>
            <person name="Singh S."/>
            <person name="Jensen M.F."/>
            <person name="Cong E.H."/>
            <person name="Eikeseth-Otteraa H."/>
            <person name="Noel B."/>
            <person name="Anthouard V."/>
            <person name="Porcel B.M."/>
            <person name="Kachouri-Lafond R."/>
            <person name="Nishino A."/>
            <person name="Ugolini M."/>
            <person name="Chourrout P."/>
            <person name="Nishida H."/>
            <person name="Aasland R."/>
            <person name="Huzurbazar S."/>
            <person name="Westhof E."/>
            <person name="Delsuc F."/>
            <person name="Lehrach H."/>
            <person name="Reinhardt R."/>
            <person name="Weissenbach J."/>
            <person name="Roy S.W."/>
            <person name="Artiguenave F."/>
            <person name="Postlethwait J.H."/>
            <person name="Manak J.R."/>
            <person name="Thompson E.M."/>
            <person name="Jaillon O."/>
            <person name="Du Pasquier L."/>
            <person name="Boudinot P."/>
            <person name="Liberles D.A."/>
            <person name="Volff J.N."/>
            <person name="Philippe H."/>
            <person name="Lenhard B."/>
            <person name="Roest Crollius H."/>
            <person name="Wincker P."/>
            <person name="Chourrout D."/>
        </authorList>
    </citation>
    <scope>NUCLEOTIDE SEQUENCE [LARGE SCALE GENOMIC DNA]</scope>
</reference>
<evidence type="ECO:0000313" key="5">
    <source>
        <dbReference type="Proteomes" id="UP000001307"/>
    </source>
</evidence>
<dbReference type="InterPro" id="IPR052644">
    <property type="entry name" value="ZMAT3"/>
</dbReference>
<dbReference type="Gene3D" id="3.30.160.60">
    <property type="entry name" value="Classic Zinc Finger"/>
    <property type="match status" value="3"/>
</dbReference>
<accession>E4XJ85</accession>
<protein>
    <recommendedName>
        <fullName evidence="2">U1-type domain-containing protein</fullName>
    </recommendedName>
</protein>
<evidence type="ECO:0000259" key="2">
    <source>
        <dbReference type="SMART" id="SM00451"/>
    </source>
</evidence>
<dbReference type="InParanoid" id="E4XJ85"/>
<dbReference type="AlphaFoldDB" id="E4XJ85"/>
<proteinExistence type="predicted"/>
<sequence length="411" mass="47436">MAKRDLEYNIKFKAEDRDWITKGPEWCRTARAWAARQVTQTVEERALKQELRGPVKSTITEKLQALADDEDPTEDEDNSLWAQNMKECEICHMEFNCEKTATNHYMGHRHRAMVKMLKMKKTRDYLLKAQGVDPSRENDNEVLNYHVESENSRANKKGRLADDREAFLHQIKDLPEEDQLRLREERVQQMNDKNVQPSFYATKQFIKEAAFFRDEFATKVRSSWQHHPGNVYIQERMMRDQERQMKGLPVPKPVQVPEDKRPKALGEGTSAEPVPLAIEENKEAINNDEPPAKKARMPPVMTDNLCSVCNVEFCGPVPAKQHYDGQKHRKKMKQYDDGFLEPSAVVKATPRRVEEAVVAKVGMNLEYCELCELKLSDNPITAARHYSSKEHLKFMKIGVDSPGIGSLNIII</sequence>